<dbReference type="GO" id="GO:0019867">
    <property type="term" value="C:outer membrane"/>
    <property type="evidence" value="ECO:0007669"/>
    <property type="project" value="InterPro"/>
</dbReference>
<organism evidence="3 4">
    <name type="scientific">Shinella zoogloeoides</name>
    <name type="common">Crabtreella saccharophila</name>
    <dbReference type="NCBI Taxonomy" id="352475"/>
    <lineage>
        <taxon>Bacteria</taxon>
        <taxon>Pseudomonadati</taxon>
        <taxon>Pseudomonadota</taxon>
        <taxon>Alphaproteobacteria</taxon>
        <taxon>Hyphomicrobiales</taxon>
        <taxon>Rhizobiaceae</taxon>
        <taxon>Shinella</taxon>
    </lineage>
</organism>
<dbReference type="InterPro" id="IPR005546">
    <property type="entry name" value="Autotransporte_beta"/>
</dbReference>
<dbReference type="SUPFAM" id="SSF103515">
    <property type="entry name" value="Autotransporter"/>
    <property type="match status" value="1"/>
</dbReference>
<evidence type="ECO:0000259" key="2">
    <source>
        <dbReference type="PROSITE" id="PS51208"/>
    </source>
</evidence>
<dbReference type="InterPro" id="IPR051551">
    <property type="entry name" value="Autotransporter_adhesion"/>
</dbReference>
<comment type="caution">
    <text evidence="3">The sequence shown here is derived from an EMBL/GenBank/DDBJ whole genome shotgun (WGS) entry which is preliminary data.</text>
</comment>
<dbReference type="Pfam" id="PF12951">
    <property type="entry name" value="PATR"/>
    <property type="match status" value="6"/>
</dbReference>
<dbReference type="InterPro" id="IPR013425">
    <property type="entry name" value="Autotrns_rpt"/>
</dbReference>
<feature type="non-terminal residue" evidence="3">
    <location>
        <position position="1"/>
    </location>
</feature>
<dbReference type="Gene3D" id="2.40.128.130">
    <property type="entry name" value="Autotransporter beta-domain"/>
    <property type="match status" value="1"/>
</dbReference>
<dbReference type="NCBIfam" id="TIGR02601">
    <property type="entry name" value="autotrns_rpt"/>
    <property type="match status" value="2"/>
</dbReference>
<dbReference type="SUPFAM" id="SSF51126">
    <property type="entry name" value="Pectin lyase-like"/>
    <property type="match status" value="4"/>
</dbReference>
<evidence type="ECO:0000313" key="3">
    <source>
        <dbReference type="EMBL" id="MXO01327.1"/>
    </source>
</evidence>
<dbReference type="SMART" id="SM00869">
    <property type="entry name" value="Autotransporter"/>
    <property type="match status" value="1"/>
</dbReference>
<dbReference type="InterPro" id="IPR030895">
    <property type="entry name" value="T5SS_PEPC_rpt"/>
</dbReference>
<evidence type="ECO:0000256" key="1">
    <source>
        <dbReference type="ARBA" id="ARBA00022729"/>
    </source>
</evidence>
<dbReference type="PROSITE" id="PS51208">
    <property type="entry name" value="AUTOTRANSPORTER"/>
    <property type="match status" value="1"/>
</dbReference>
<sequence>GDLIVGDSGVGTLSITGGGKVSNYSAVLGAIAYTSSGTVNVDGAGSTWTNSADLIVGKSGTGTLNITGGGKVSGDSGYLGKDATGAGTAMVQGAGSAWTSTGVLMVGDYGSGGLTILNGGAVSNTLGVIGNQTGSNGTVLVDGAGSTWTNSASLFVGATGTGSLTVSNGADVTNTVGYIGGGAAASGTVTVTGAGSTWTNSGNLLVGSFGGGTLTISNGGTVSSQVASIGSSAGSVGAATVTGAGSTLNTSSSLYVGADGDGTLTIANGGTVNALGGVGITGDAASKGTLNIGGAEGAAAAAAGILNTTGVQFGAGTGKLNFNHTNANYLFSADIMGAGAINQVAGTTVLTGNSSTFTGTTGVSGGRLMVNGMLGGTTSVTSGGALGGSGTLTGPVSVASGGALLGVQGQTLGLGSLALSSGSNVNVALGAPGGAGLFNVAGNLTLDGTLNVSNAGGFGAGVYRIFDYGGALTDNGMAVGSVPLGTAGTLQTAVANQVNLLVSGTTLDTQFWNGTTTTADGTIHGGSGVWSAGPATNWTDVNGSTASAWTGNFAVFQNNPGVVTVDTSAGAVSTTGMQFMGQNWSVAGGPVTLNGAGGATTIRVGDGTAAGSSDYAVISSELTGASRLVKDDLGLLVLTGANTYTGGTTVNAGTLQIGANGTSGSIQGDIINNSRLFFARSDAWTLGGAISGSGLISQSSGLTVLTGNSGAFAGSTQVHGGTLQVDGTLGGTTLIQNGGSLAGSGTLSGAVTVANGGTLLGAQGQTLSMGSLALSGASNVNVVLGAPGGAGLFNVAGNLTLDGTLNVSDAGGFGVGVYRLFDYGGALTNNGLDVGLMPTGTTGLVQTSVANKVNLVVNGTGAGSVQFWNGTTTTADGTIHGGAGTWTAGPTTNWTDAAGAQANAWGGNFAVFQSNPDTVTVDGSAGAVMATGMQFIGQGWTVSGAPITLNGANGSTTIRVGDGTAAGATDMAVIRSELTGASRLVKDDLGTLILAGANSYTGGTAINAGTLQIGDGGTTGSILGNVANNGKLAFNRSDATTFDGVISGAGSVDIRSGAVTFTADNGYAGPTTIFNAELRLGNGGTTGSVVGNITNNGKLSFNRSNELIYGGVISGNGDIDHLTGRTVLTGNSSAFTGTTDVIGGQLVVNGSLGGSLSVLSGGTLGGSGTVGNLLVAGTVAPGNSIGTLHVNGNIGFAAGSIYQVEANAAGQADKIVASGTATLNGGTVQVLAGTGIYAPATAYTILSATGGVTGTFTAGVTSNLAFLDPSLTYDANNVYLTLTRNNIDFAGVGLTPNQIAAGGGAESLGFGNPIYNAVLNLSDTQAQYAFDQLSGEIHASARTALIEDSRFVRNAVNDRLRAAFDGVGASGGNVVTYENGKPRTAAANTDGGAFWGQGFGSWGHTNSDGNAARLERSTGGFLMGADAPVFDTWRFGAVAGYSYTDFNVKDRHSSGSADNFHLGLYGGNQWGDLAFRSGLAYTWHDIHTARTIAFPGFSDSTKGGYSAGTFQAFGELGYKVQAGAVQFEPFANLAYVSLNTSGFRETGGAAALTGASATTNATFTTLGLRASTSFDLGGATATAKGMVGWRHAFGDTTPQAGMAFASGGDTFSIGGVPIARNAAVFETGLDIALSPTATVGVTYGGQFGSGVSDQSIKANFNVKF</sequence>
<name>A0A6N8TDH6_SHIZO</name>
<gene>
    <name evidence="3" type="ORF">GR156_13490</name>
</gene>
<dbReference type="InterPro" id="IPR036709">
    <property type="entry name" value="Autotransporte_beta_dom_sf"/>
</dbReference>
<feature type="domain" description="Autotransporter" evidence="2">
    <location>
        <begin position="1387"/>
        <end position="1664"/>
    </location>
</feature>
<keyword evidence="1" id="KW-0732">Signal</keyword>
<dbReference type="NCBIfam" id="TIGR01414">
    <property type="entry name" value="autotrans_barl"/>
    <property type="match status" value="1"/>
</dbReference>
<protein>
    <submittedName>
        <fullName evidence="3">Autotransporter domain-containing protein</fullName>
    </submittedName>
</protein>
<dbReference type="InterPro" id="IPR006315">
    <property type="entry name" value="OM_autotransptr_brl_dom"/>
</dbReference>
<dbReference type="PANTHER" id="PTHR35037">
    <property type="entry name" value="C-TERMINAL REGION OF AIDA-LIKE PROTEIN"/>
    <property type="match status" value="1"/>
</dbReference>
<dbReference type="PANTHER" id="PTHR35037:SF3">
    <property type="entry name" value="C-TERMINAL REGION OF AIDA-LIKE PROTEIN"/>
    <property type="match status" value="1"/>
</dbReference>
<proteinExistence type="predicted"/>
<dbReference type="InterPro" id="IPR011050">
    <property type="entry name" value="Pectin_lyase_fold/virulence"/>
</dbReference>
<dbReference type="Pfam" id="PF03797">
    <property type="entry name" value="Autotransporter"/>
    <property type="match status" value="1"/>
</dbReference>
<reference evidence="3 4" key="1">
    <citation type="submission" date="2019-12" db="EMBL/GenBank/DDBJ databases">
        <title>Shinella granuli gen. nov., sp. nov., and proposal of the reclassification of Zoogloea ramigera ATCC 19623 as Shinella zoogloeoides sp. nov.</title>
        <authorList>
            <person name="Gao J."/>
        </authorList>
    </citation>
    <scope>NUCLEOTIDE SEQUENCE [LARGE SCALE GENOMIC DNA]</scope>
    <source>
        <strain evidence="3 4">DSM 287</strain>
    </source>
</reference>
<evidence type="ECO:0000313" key="4">
    <source>
        <dbReference type="Proteomes" id="UP000440304"/>
    </source>
</evidence>
<dbReference type="EMBL" id="WUML01000010">
    <property type="protein sequence ID" value="MXO01327.1"/>
    <property type="molecule type" value="Genomic_DNA"/>
</dbReference>
<accession>A0A6N8TDH6</accession>
<dbReference type="Proteomes" id="UP000440304">
    <property type="component" value="Unassembled WGS sequence"/>
</dbReference>
<dbReference type="NCBIfam" id="TIGR04393">
    <property type="entry name" value="rpt_T5SS_PEPC"/>
    <property type="match status" value="5"/>
</dbReference>